<sequence length="498" mass="52002">MAECALCRSHLRKWKRETAPAALWRYHRRTEAVTGSEDGVKVEGMTNFGPELRRRRLAAGMTLDDLAARVHYSKGQLSKVETGRQRPSPELARLCDAVLGAGGELSALAPGGPAGTAPGGAARGGGSASATGGSRPTRRQVMTAGAASALGLGAVPALGLGAPSVLPLGTGPAPGPAPVTVDSAADVYGSTVHQGVEALFHEFRRLGQTAPASVVLPALAAQTRALPSLALNTGGRTRQRLLLLTSRYAEFTGWMAQESGDDAGALEWTAHAVGLADAAGDRDLAAYALVRRGLITLYGGDAGATVEAAQGAQGLRLPPRIRGLAAQREAQGHALRGDRDACFRALERARDLLARAADADASETAAFGTTHVDDPAAMTAGWCLLDLGLPRQAAEALDREVARLPHHALRSRVRYGARRALAYALSGEIDHACALARPLLAEGEALASATIRVDVRRLSRVLARHPKNDAVRALSPRLAAALHPSAHLVHDREEAPRV</sequence>
<dbReference type="STRING" id="953739.SVEN_1072"/>
<reference evidence="3 4" key="1">
    <citation type="journal article" date="2011" name="BMC Genomics">
        <title>Genome-wide analysis of the role of GlnR in Streptomyces venezuelae provides new insights into global nitrogen regulation in actinomycetes.</title>
        <authorList>
            <person name="Pullan S.T."/>
            <person name="Bibb M.J."/>
            <person name="Merrick M."/>
        </authorList>
    </citation>
    <scope>NUCLEOTIDE SEQUENCE [LARGE SCALE GENOMIC DNA]</scope>
    <source>
        <strain evidence="3">ATCC 10712</strain>
    </source>
</reference>
<feature type="domain" description="HTH cro/C1-type" evidence="2">
    <location>
        <begin position="52"/>
        <end position="105"/>
    </location>
</feature>
<feature type="compositionally biased region" description="Gly residues" evidence="1">
    <location>
        <begin position="112"/>
        <end position="127"/>
    </location>
</feature>
<accession>F2RCK1</accession>
<dbReference type="InterPro" id="IPR010982">
    <property type="entry name" value="Lambda_DNA-bd_dom_sf"/>
</dbReference>
<dbReference type="SMART" id="SM00530">
    <property type="entry name" value="HTH_XRE"/>
    <property type="match status" value="1"/>
</dbReference>
<dbReference type="InterPro" id="IPR001387">
    <property type="entry name" value="Cro/C1-type_HTH"/>
</dbReference>
<dbReference type="Proteomes" id="UP000006854">
    <property type="component" value="Chromosome"/>
</dbReference>
<evidence type="ECO:0000313" key="4">
    <source>
        <dbReference type="Proteomes" id="UP000006854"/>
    </source>
</evidence>
<dbReference type="Pfam" id="PF13560">
    <property type="entry name" value="HTH_31"/>
    <property type="match status" value="1"/>
</dbReference>
<dbReference type="SUPFAM" id="SSF47413">
    <property type="entry name" value="lambda repressor-like DNA-binding domains"/>
    <property type="match status" value="1"/>
</dbReference>
<dbReference type="Gene3D" id="1.10.260.40">
    <property type="entry name" value="lambda repressor-like DNA-binding domains"/>
    <property type="match status" value="1"/>
</dbReference>
<proteinExistence type="predicted"/>
<dbReference type="HOGENOM" id="CLU_050691_0_0_11"/>
<dbReference type="PATRIC" id="fig|953739.5.peg.3138"/>
<dbReference type="KEGG" id="sve:SVEN_1072"/>
<dbReference type="CDD" id="cd00093">
    <property type="entry name" value="HTH_XRE"/>
    <property type="match status" value="1"/>
</dbReference>
<gene>
    <name evidence="3" type="ordered locus">SVEN_1072</name>
</gene>
<evidence type="ECO:0000256" key="1">
    <source>
        <dbReference type="SAM" id="MobiDB-lite"/>
    </source>
</evidence>
<organism evidence="3 4">
    <name type="scientific">Streptomyces venezuelae (strain ATCC 10712 / CBS 650.69 / DSM 40230 / JCM 4526 / NBRC 13096 / PD 04745)</name>
    <dbReference type="NCBI Taxonomy" id="953739"/>
    <lineage>
        <taxon>Bacteria</taxon>
        <taxon>Bacillati</taxon>
        <taxon>Actinomycetota</taxon>
        <taxon>Actinomycetes</taxon>
        <taxon>Kitasatosporales</taxon>
        <taxon>Streptomycetaceae</taxon>
        <taxon>Streptomyces</taxon>
    </lineage>
</organism>
<keyword evidence="4" id="KW-1185">Reference proteome</keyword>
<name>F2RCK1_STRVP</name>
<dbReference type="PROSITE" id="PS50943">
    <property type="entry name" value="HTH_CROC1"/>
    <property type="match status" value="1"/>
</dbReference>
<protein>
    <submittedName>
        <fullName evidence="3">Predicted dna binding protein</fullName>
    </submittedName>
</protein>
<dbReference type="AlphaFoldDB" id="F2RCK1"/>
<dbReference type="eggNOG" id="COG1396">
    <property type="taxonomic scope" value="Bacteria"/>
</dbReference>
<feature type="region of interest" description="Disordered" evidence="1">
    <location>
        <begin position="109"/>
        <end position="137"/>
    </location>
</feature>
<evidence type="ECO:0000259" key="2">
    <source>
        <dbReference type="PROSITE" id="PS50943"/>
    </source>
</evidence>
<dbReference type="GO" id="GO:0003677">
    <property type="term" value="F:DNA binding"/>
    <property type="evidence" value="ECO:0007669"/>
    <property type="project" value="InterPro"/>
</dbReference>
<evidence type="ECO:0000313" key="3">
    <source>
        <dbReference type="EMBL" id="CCA54359.1"/>
    </source>
</evidence>
<dbReference type="EMBL" id="FR845719">
    <property type="protein sequence ID" value="CCA54359.1"/>
    <property type="molecule type" value="Genomic_DNA"/>
</dbReference>